<keyword evidence="1" id="KW-0812">Transmembrane</keyword>
<keyword evidence="1" id="KW-0472">Membrane</keyword>
<evidence type="ECO:0000256" key="1">
    <source>
        <dbReference type="SAM" id="Phobius"/>
    </source>
</evidence>
<feature type="transmembrane region" description="Helical" evidence="1">
    <location>
        <begin position="124"/>
        <end position="142"/>
    </location>
</feature>
<dbReference type="AlphaFoldDB" id="A0AAE3GNM1"/>
<name>A0AAE3GNM1_9CYAN</name>
<sequence>MRSSINKSSNKSSKIQSLLTGQNIVYGGMAWAVGSLLFFLLFSVTIPGENRFGYLFGTYILECVPFLAAAWLCYRNWGSPQIPSGRNVWLGIGLGMFAYLLANVIFGVWELHFHLDPDVSPADFFYLISYVSIGWGMVLAVLPRRLNLEMWQWGIVGAIAAVGIAFAIWILVAAPGANDPTQAVVALETAKNLPGWVVGIDNLLSPLSRQVNFLYIVLDVCLLILASTLLLAFWGGRFAQSWRMIAAATLSLYIADMGFKYADAIAKAKGQEYESGGLLDVFFIFSAVLFAIGAALEYDVSSRSRRSNRRRTEGKQ</sequence>
<organism evidence="2 3">
    <name type="scientific">Limnofasciculus baicalensis BBK-W-15</name>
    <dbReference type="NCBI Taxonomy" id="2699891"/>
    <lineage>
        <taxon>Bacteria</taxon>
        <taxon>Bacillati</taxon>
        <taxon>Cyanobacteriota</taxon>
        <taxon>Cyanophyceae</taxon>
        <taxon>Coleofasciculales</taxon>
        <taxon>Coleofasciculaceae</taxon>
        <taxon>Limnofasciculus</taxon>
        <taxon>Limnofasciculus baicalensis</taxon>
    </lineage>
</organism>
<evidence type="ECO:0000313" key="2">
    <source>
        <dbReference type="EMBL" id="MCP2727073.1"/>
    </source>
</evidence>
<feature type="transmembrane region" description="Helical" evidence="1">
    <location>
        <begin position="241"/>
        <end position="261"/>
    </location>
</feature>
<reference evidence="2" key="1">
    <citation type="submission" date="2022-06" db="EMBL/GenBank/DDBJ databases">
        <title>New cyanobacteria of genus Symplocastrum in benthos of Lake Baikal.</title>
        <authorList>
            <person name="Sorokovikova E."/>
            <person name="Tikhonova I."/>
            <person name="Krasnopeev A."/>
            <person name="Evseev P."/>
            <person name="Gladkikh A."/>
            <person name="Belykh O."/>
        </authorList>
    </citation>
    <scope>NUCLEOTIDE SEQUENCE</scope>
    <source>
        <strain evidence="2">BBK-W-15</strain>
    </source>
</reference>
<comment type="caution">
    <text evidence="2">The sequence shown here is derived from an EMBL/GenBank/DDBJ whole genome shotgun (WGS) entry which is preliminary data.</text>
</comment>
<evidence type="ECO:0000313" key="3">
    <source>
        <dbReference type="Proteomes" id="UP001204953"/>
    </source>
</evidence>
<dbReference type="EMBL" id="JAMZMM010000005">
    <property type="protein sequence ID" value="MCP2727073.1"/>
    <property type="molecule type" value="Genomic_DNA"/>
</dbReference>
<keyword evidence="3" id="KW-1185">Reference proteome</keyword>
<feature type="transmembrane region" description="Helical" evidence="1">
    <location>
        <begin position="281"/>
        <end position="300"/>
    </location>
</feature>
<feature type="transmembrane region" description="Helical" evidence="1">
    <location>
        <begin position="52"/>
        <end position="74"/>
    </location>
</feature>
<dbReference type="Proteomes" id="UP001204953">
    <property type="component" value="Unassembled WGS sequence"/>
</dbReference>
<accession>A0AAE3GNM1</accession>
<protein>
    <submittedName>
        <fullName evidence="2">Uncharacterized protein</fullName>
    </submittedName>
</protein>
<feature type="transmembrane region" description="Helical" evidence="1">
    <location>
        <begin position="86"/>
        <end position="109"/>
    </location>
</feature>
<keyword evidence="1" id="KW-1133">Transmembrane helix</keyword>
<feature type="transmembrane region" description="Helical" evidence="1">
    <location>
        <begin position="154"/>
        <end position="174"/>
    </location>
</feature>
<gene>
    <name evidence="2" type="ORF">NJ959_01100</name>
</gene>
<proteinExistence type="predicted"/>
<feature type="transmembrane region" description="Helical" evidence="1">
    <location>
        <begin position="213"/>
        <end position="234"/>
    </location>
</feature>
<dbReference type="RefSeq" id="WP_254009889.1">
    <property type="nucleotide sequence ID" value="NZ_JAMZMM010000005.1"/>
</dbReference>
<feature type="transmembrane region" description="Helical" evidence="1">
    <location>
        <begin position="24"/>
        <end position="46"/>
    </location>
</feature>